<evidence type="ECO:0000313" key="1">
    <source>
        <dbReference type="EMBL" id="UYC81580.1"/>
    </source>
</evidence>
<organism evidence="1 2">
    <name type="scientific">Curtobacterium poinsettiae</name>
    <dbReference type="NCBI Taxonomy" id="159612"/>
    <lineage>
        <taxon>Bacteria</taxon>
        <taxon>Bacillati</taxon>
        <taxon>Actinomycetota</taxon>
        <taxon>Actinomycetes</taxon>
        <taxon>Micrococcales</taxon>
        <taxon>Microbacteriaceae</taxon>
        <taxon>Curtobacterium</taxon>
    </lineage>
</organism>
<dbReference type="KEGG" id="cpoi:OE229_03715"/>
<protein>
    <submittedName>
        <fullName evidence="1">Uncharacterized protein</fullName>
    </submittedName>
</protein>
<proteinExistence type="predicted"/>
<accession>A0A9Q9PAM9</accession>
<dbReference type="Proteomes" id="UP001062223">
    <property type="component" value="Chromosome"/>
</dbReference>
<dbReference type="RefSeq" id="WP_209132725.1">
    <property type="nucleotide sequence ID" value="NZ_CP106879.1"/>
</dbReference>
<reference evidence="1" key="1">
    <citation type="submission" date="2022-09" db="EMBL/GenBank/DDBJ databases">
        <title>Taxonomy of Curtobacterium flaccumfaciens.</title>
        <authorList>
            <person name="Osdaghi E."/>
            <person name="Taghavi S.M."/>
            <person name="Hamidizade M."/>
            <person name="Abachi H."/>
            <person name="Fazliarab A."/>
            <person name="Baeyen S."/>
            <person name="Portier P."/>
            <person name="Van Vaerenbergh J."/>
            <person name="Jacques M.-A."/>
        </authorList>
    </citation>
    <scope>NUCLEOTIDE SEQUENCE</scope>
    <source>
        <strain evidence="1">AGQB46</strain>
    </source>
</reference>
<name>A0A9Q9PAM9_9MICO</name>
<dbReference type="AlphaFoldDB" id="A0A9Q9PAM9"/>
<sequence length="200" mass="21560">MVCIAVVTVLSACAAPGAASGPEPDALSAARAETILDASADQAWQLVESRHPGLERPAVDRVRTVSHADWAPTQERCMTAEGFPQAKAMPDASLASGQVPAEQSEAFAVAEYTCGAEYPMAAKHQTAFNESQLEWLYRYSTGELTECLQDHGISVERGPSEQEFVDSDGAWSPYRSVDLPQSQYYELVTACPEIPDSIYG</sequence>
<evidence type="ECO:0000313" key="2">
    <source>
        <dbReference type="Proteomes" id="UP001062223"/>
    </source>
</evidence>
<gene>
    <name evidence="1" type="ORF">OE229_03715</name>
</gene>
<dbReference type="EMBL" id="CP106879">
    <property type="protein sequence ID" value="UYC81580.1"/>
    <property type="molecule type" value="Genomic_DNA"/>
</dbReference>